<name>A0A6A1VZ11_9ROSI</name>
<dbReference type="Proteomes" id="UP000516437">
    <property type="component" value="Chromosome 4"/>
</dbReference>
<proteinExistence type="predicted"/>
<sequence length="147" mass="16496">MDRHCMQVTFQFSPDILAAFMGLQRPIGAYPTVEMANKPDAEDIFRTFTSQNVVLVDPSSGRSSCSLFWRILHLIFVYDIEPRAHTTKCPIMRGATCLGRCLDGGPEGMVDDCYFADASVVRQTWRVAIPQYHSGHLACDVKEVGRH</sequence>
<dbReference type="EMBL" id="RXIC02000022">
    <property type="protein sequence ID" value="KAB1215820.1"/>
    <property type="molecule type" value="Genomic_DNA"/>
</dbReference>
<dbReference type="AlphaFoldDB" id="A0A6A1VZ11"/>
<protein>
    <submittedName>
        <fullName evidence="1">Uncharacterized protein</fullName>
    </submittedName>
</protein>
<gene>
    <name evidence="1" type="ORF">CJ030_MR4G010966</name>
</gene>
<organism evidence="1 2">
    <name type="scientific">Morella rubra</name>
    <name type="common">Chinese bayberry</name>
    <dbReference type="NCBI Taxonomy" id="262757"/>
    <lineage>
        <taxon>Eukaryota</taxon>
        <taxon>Viridiplantae</taxon>
        <taxon>Streptophyta</taxon>
        <taxon>Embryophyta</taxon>
        <taxon>Tracheophyta</taxon>
        <taxon>Spermatophyta</taxon>
        <taxon>Magnoliopsida</taxon>
        <taxon>eudicotyledons</taxon>
        <taxon>Gunneridae</taxon>
        <taxon>Pentapetalae</taxon>
        <taxon>rosids</taxon>
        <taxon>fabids</taxon>
        <taxon>Fagales</taxon>
        <taxon>Myricaceae</taxon>
        <taxon>Morella</taxon>
    </lineage>
</organism>
<reference evidence="1 2" key="1">
    <citation type="journal article" date="2019" name="Plant Biotechnol. J.">
        <title>The red bayberry genome and genetic basis of sex determination.</title>
        <authorList>
            <person name="Jia H.M."/>
            <person name="Jia H.J."/>
            <person name="Cai Q.L."/>
            <person name="Wang Y."/>
            <person name="Zhao H.B."/>
            <person name="Yang W.F."/>
            <person name="Wang G.Y."/>
            <person name="Li Y.H."/>
            <person name="Zhan D.L."/>
            <person name="Shen Y.T."/>
            <person name="Niu Q.F."/>
            <person name="Chang L."/>
            <person name="Qiu J."/>
            <person name="Zhao L."/>
            <person name="Xie H.B."/>
            <person name="Fu W.Y."/>
            <person name="Jin J."/>
            <person name="Li X.W."/>
            <person name="Jiao Y."/>
            <person name="Zhou C.C."/>
            <person name="Tu T."/>
            <person name="Chai C.Y."/>
            <person name="Gao J.L."/>
            <person name="Fan L.J."/>
            <person name="van de Weg E."/>
            <person name="Wang J.Y."/>
            <person name="Gao Z.S."/>
        </authorList>
    </citation>
    <scope>NUCLEOTIDE SEQUENCE [LARGE SCALE GENOMIC DNA]</scope>
    <source>
        <tissue evidence="1">Leaves</tissue>
    </source>
</reference>
<accession>A0A6A1VZ11</accession>
<keyword evidence="2" id="KW-1185">Reference proteome</keyword>
<comment type="caution">
    <text evidence="1">The sequence shown here is derived from an EMBL/GenBank/DDBJ whole genome shotgun (WGS) entry which is preliminary data.</text>
</comment>
<evidence type="ECO:0000313" key="1">
    <source>
        <dbReference type="EMBL" id="KAB1215820.1"/>
    </source>
</evidence>
<evidence type="ECO:0000313" key="2">
    <source>
        <dbReference type="Proteomes" id="UP000516437"/>
    </source>
</evidence>